<protein>
    <submittedName>
        <fullName evidence="2">Uncharacterized protein</fullName>
    </submittedName>
</protein>
<evidence type="ECO:0000313" key="3">
    <source>
        <dbReference type="Proteomes" id="UP000245946"/>
    </source>
</evidence>
<name>A0A316Z1Q1_9BASI</name>
<proteinExistence type="predicted"/>
<reference evidence="2 3" key="1">
    <citation type="journal article" date="2018" name="Mol. Biol. Evol.">
        <title>Broad Genomic Sampling Reveals a Smut Pathogenic Ancestry of the Fungal Clade Ustilaginomycotina.</title>
        <authorList>
            <person name="Kijpornyongpan T."/>
            <person name="Mondo S.J."/>
            <person name="Barry K."/>
            <person name="Sandor L."/>
            <person name="Lee J."/>
            <person name="Lipzen A."/>
            <person name="Pangilinan J."/>
            <person name="LaButti K."/>
            <person name="Hainaut M."/>
            <person name="Henrissat B."/>
            <person name="Grigoriev I.V."/>
            <person name="Spatafora J.W."/>
            <person name="Aime M.C."/>
        </authorList>
    </citation>
    <scope>NUCLEOTIDE SEQUENCE [LARGE SCALE GENOMIC DNA]</scope>
    <source>
        <strain evidence="2 3">MCA 4186</strain>
    </source>
</reference>
<evidence type="ECO:0000256" key="1">
    <source>
        <dbReference type="SAM" id="MobiDB-lite"/>
    </source>
</evidence>
<dbReference type="RefSeq" id="XP_025595740.1">
    <property type="nucleotide sequence ID" value="XM_025743315.1"/>
</dbReference>
<dbReference type="GeneID" id="37270859"/>
<sequence length="282" mass="28722">MAELALAHLPSLPPQSLPLLLSHLSVAHSASSPVPFSLLISSLRASSLSAASTAPRRASHIHLPHSYPGRSFLLISTPTAPTRAQLRAEEASASLGADALALAGLAPNTPAASSSTASGSATRSTLLTLAGPASTLLQRLSLPPPLGAPGSGDGARELRGKGPGNWEERTRVVGEGFECKVGDARVVLAMMRLGAGKGEEKGALLLVSTPSSPTATLSAPLLLAQLFPAHLTPGGVVPFTPSLAAWSEVRPGAMGEEGGEERAPGEKEAVAWEGICRMLSVL</sequence>
<feature type="compositionally biased region" description="Basic and acidic residues" evidence="1">
    <location>
        <begin position="154"/>
        <end position="167"/>
    </location>
</feature>
<dbReference type="EMBL" id="KZ819304">
    <property type="protein sequence ID" value="PWN95461.1"/>
    <property type="molecule type" value="Genomic_DNA"/>
</dbReference>
<dbReference type="AlphaFoldDB" id="A0A316Z1Q1"/>
<evidence type="ECO:0000313" key="2">
    <source>
        <dbReference type="EMBL" id="PWN95461.1"/>
    </source>
</evidence>
<accession>A0A316Z1Q1</accession>
<organism evidence="2 3">
    <name type="scientific">Tilletiopsis washingtonensis</name>
    <dbReference type="NCBI Taxonomy" id="58919"/>
    <lineage>
        <taxon>Eukaryota</taxon>
        <taxon>Fungi</taxon>
        <taxon>Dikarya</taxon>
        <taxon>Basidiomycota</taxon>
        <taxon>Ustilaginomycotina</taxon>
        <taxon>Exobasidiomycetes</taxon>
        <taxon>Entylomatales</taxon>
        <taxon>Entylomatales incertae sedis</taxon>
        <taxon>Tilletiopsis</taxon>
    </lineage>
</organism>
<keyword evidence="3" id="KW-1185">Reference proteome</keyword>
<feature type="region of interest" description="Disordered" evidence="1">
    <location>
        <begin position="139"/>
        <end position="167"/>
    </location>
</feature>
<gene>
    <name evidence="2" type="ORF">FA09DRAFT_332100</name>
</gene>
<dbReference type="Proteomes" id="UP000245946">
    <property type="component" value="Unassembled WGS sequence"/>
</dbReference>